<dbReference type="EMBL" id="JUIV01000004">
    <property type="protein sequence ID" value="RYJ39267.1"/>
    <property type="molecule type" value="Genomic_DNA"/>
</dbReference>
<protein>
    <submittedName>
        <fullName evidence="1">Uncharacterized protein</fullName>
    </submittedName>
</protein>
<proteinExistence type="predicted"/>
<reference evidence="1 2" key="1">
    <citation type="submission" date="2014-12" db="EMBL/GenBank/DDBJ databases">
        <title>Genome sequence of Flavobacterium anhuiense RCM74.</title>
        <authorList>
            <person name="Kim J.F."/>
            <person name="Song J.Y."/>
            <person name="Kwak M.-J."/>
            <person name="Lee S.-W."/>
        </authorList>
    </citation>
    <scope>NUCLEOTIDE SEQUENCE [LARGE SCALE GENOMIC DNA]</scope>
    <source>
        <strain evidence="1 2">RCM74</strain>
    </source>
</reference>
<accession>A0A444W082</accession>
<comment type="caution">
    <text evidence="1">The sequence shown here is derived from an EMBL/GenBank/DDBJ whole genome shotgun (WGS) entry which is preliminary data.</text>
</comment>
<organism evidence="1 2">
    <name type="scientific">Flavobacterium anhuiense</name>
    <dbReference type="NCBI Taxonomy" id="459526"/>
    <lineage>
        <taxon>Bacteria</taxon>
        <taxon>Pseudomonadati</taxon>
        <taxon>Bacteroidota</taxon>
        <taxon>Flavobacteriia</taxon>
        <taxon>Flavobacteriales</taxon>
        <taxon>Flavobacteriaceae</taxon>
        <taxon>Flavobacterium</taxon>
    </lineage>
</organism>
<dbReference type="Proteomes" id="UP000290433">
    <property type="component" value="Unassembled WGS sequence"/>
</dbReference>
<dbReference type="AlphaFoldDB" id="A0A444W082"/>
<evidence type="ECO:0000313" key="2">
    <source>
        <dbReference type="Proteomes" id="UP000290433"/>
    </source>
</evidence>
<sequence>MHTVPPLEDKLREKLCDLAPLWQKKSRTLRLKTRTNIGVWSR</sequence>
<name>A0A444W082_9FLAO</name>
<gene>
    <name evidence="1" type="ORF">NU08_1575</name>
</gene>
<evidence type="ECO:0000313" key="1">
    <source>
        <dbReference type="EMBL" id="RYJ39267.1"/>
    </source>
</evidence>